<organism evidence="1 2">
    <name type="scientific">Vibrio breoganii</name>
    <dbReference type="NCBI Taxonomy" id="553239"/>
    <lineage>
        <taxon>Bacteria</taxon>
        <taxon>Pseudomonadati</taxon>
        <taxon>Pseudomonadota</taxon>
        <taxon>Gammaproteobacteria</taxon>
        <taxon>Vibrionales</taxon>
        <taxon>Vibrionaceae</taxon>
        <taxon>Vibrio</taxon>
    </lineage>
</organism>
<gene>
    <name evidence="1" type="ORF">BCS93_11470</name>
</gene>
<name>A0AAP8MWP2_9VIBR</name>
<dbReference type="AlphaFoldDB" id="A0AAP8MWP2"/>
<comment type="caution">
    <text evidence="1">The sequence shown here is derived from an EMBL/GenBank/DDBJ whole genome shotgun (WGS) entry which is preliminary data.</text>
</comment>
<proteinExistence type="predicted"/>
<reference evidence="2" key="1">
    <citation type="submission" date="2016-07" db="EMBL/GenBank/DDBJ databases">
        <title>Nontailed viruses are major unrecognized killers of bacteria in the ocean.</title>
        <authorList>
            <person name="Kauffman K."/>
            <person name="Hussain F."/>
            <person name="Yang J."/>
            <person name="Arevalo P."/>
            <person name="Brown J."/>
            <person name="Cutler M."/>
            <person name="Kelly L."/>
            <person name="Polz M.F."/>
        </authorList>
    </citation>
    <scope>NUCLEOTIDE SEQUENCE [LARGE SCALE GENOMIC DNA]</scope>
    <source>
        <strain evidence="2">10N.222.49.A5</strain>
    </source>
</reference>
<dbReference type="RefSeq" id="WP_102477868.1">
    <property type="nucleotide sequence ID" value="NZ_MDBO01000077.1"/>
</dbReference>
<protein>
    <submittedName>
        <fullName evidence="1">Uncharacterized protein</fullName>
    </submittedName>
</protein>
<evidence type="ECO:0000313" key="2">
    <source>
        <dbReference type="Proteomes" id="UP000235611"/>
    </source>
</evidence>
<accession>A0AAP8MWP2</accession>
<dbReference type="Proteomes" id="UP000235611">
    <property type="component" value="Unassembled WGS sequence"/>
</dbReference>
<evidence type="ECO:0000313" key="1">
    <source>
        <dbReference type="EMBL" id="PMP09874.1"/>
    </source>
</evidence>
<sequence>MKLFRLPCQMISSEEIEHASKVFSLSIPTLMKYQRSFEQHVNSDVIRNYLSIVTEPFKDIYTNSNVCGFSPVGQEWEVCFPATSPISVNVSSCGNPYILINLNLFPNLPFNERILSLGHENVHLKQMEEGRLIINGSKVLWEGDDWSERYIEAQKKLVLENHQELYRALPWEVEAYAFEEKLRDLRGLGLKI</sequence>
<dbReference type="EMBL" id="MDBO01000077">
    <property type="protein sequence ID" value="PMP09874.1"/>
    <property type="molecule type" value="Genomic_DNA"/>
</dbReference>